<feature type="compositionally biased region" description="Low complexity" evidence="2">
    <location>
        <begin position="988"/>
        <end position="999"/>
    </location>
</feature>
<proteinExistence type="predicted"/>
<feature type="region of interest" description="Disordered" evidence="2">
    <location>
        <begin position="1"/>
        <end position="130"/>
    </location>
</feature>
<dbReference type="PANTHER" id="PTHR12135:SF0">
    <property type="entry name" value="DNA REPAIR PROTEIN COMPLEMENTING XP-C CELLS"/>
    <property type="match status" value="1"/>
</dbReference>
<dbReference type="Pfam" id="PF10403">
    <property type="entry name" value="BHD_1"/>
    <property type="match status" value="1"/>
</dbReference>
<feature type="compositionally biased region" description="Basic and acidic residues" evidence="2">
    <location>
        <begin position="609"/>
        <end position="629"/>
    </location>
</feature>
<dbReference type="STRING" id="554055.A0A2P6V689"/>
<dbReference type="SMART" id="SM01030">
    <property type="entry name" value="BHD_1"/>
    <property type="match status" value="1"/>
</dbReference>
<dbReference type="InterPro" id="IPR018325">
    <property type="entry name" value="Rad4/PNGase_transGLS-fold"/>
</dbReference>
<reference evidence="5 6" key="1">
    <citation type="journal article" date="2018" name="Plant J.">
        <title>Genome sequences of Chlorella sorokiniana UTEX 1602 and Micractinium conductrix SAG 241.80: implications to maltose excretion by a green alga.</title>
        <authorList>
            <person name="Arriola M.B."/>
            <person name="Velmurugan N."/>
            <person name="Zhang Y."/>
            <person name="Plunkett M.H."/>
            <person name="Hondzo H."/>
            <person name="Barney B.M."/>
        </authorList>
    </citation>
    <scope>NUCLEOTIDE SEQUENCE [LARGE SCALE GENOMIC DNA]</scope>
    <source>
        <strain evidence="5 6">SAG 241.80</strain>
    </source>
</reference>
<accession>A0A2P6V689</accession>
<dbReference type="InterPro" id="IPR038765">
    <property type="entry name" value="Papain-like_cys_pep_sf"/>
</dbReference>
<dbReference type="GO" id="GO:0005737">
    <property type="term" value="C:cytoplasm"/>
    <property type="evidence" value="ECO:0007669"/>
    <property type="project" value="TreeGrafter"/>
</dbReference>
<dbReference type="GO" id="GO:0003697">
    <property type="term" value="F:single-stranded DNA binding"/>
    <property type="evidence" value="ECO:0007669"/>
    <property type="project" value="TreeGrafter"/>
</dbReference>
<evidence type="ECO:0000256" key="2">
    <source>
        <dbReference type="SAM" id="MobiDB-lite"/>
    </source>
</evidence>
<dbReference type="Gene3D" id="3.30.70.2460">
    <property type="entry name" value="Rad4, beta-hairpin domain BHD3"/>
    <property type="match status" value="1"/>
</dbReference>
<evidence type="ECO:0000313" key="6">
    <source>
        <dbReference type="Proteomes" id="UP000239649"/>
    </source>
</evidence>
<dbReference type="PANTHER" id="PTHR12135">
    <property type="entry name" value="DNA REPAIR PROTEIN XP-C / RAD4"/>
    <property type="match status" value="1"/>
</dbReference>
<dbReference type="AlphaFoldDB" id="A0A2P6V689"/>
<dbReference type="InterPro" id="IPR018326">
    <property type="entry name" value="Rad4_beta-hairpin_dom1"/>
</dbReference>
<dbReference type="Pfam" id="PF10405">
    <property type="entry name" value="BHD_3"/>
    <property type="match status" value="1"/>
</dbReference>
<feature type="domain" description="Rad4 beta-hairpin" evidence="4">
    <location>
        <begin position="779"/>
        <end position="854"/>
    </location>
</feature>
<sequence length="1015" mass="105520">MPSGRLAPAAAPRPLLPQPRDSAAAAAADEEQQQQQQQQHVSVQDGDDEDWEDAWQDEEGEEEWEDAGVGGAAGATTASAAGDSEEDDGEGGGLTITFDKGDTAGDRGKRRRPASSGGEGGARRGVTKADRERAALVHRSHLLCLLARGQLFDGAASDPLLQAQLLSLVPPGPAAKLQIGGTAAAADGSSSSSSSAACSLQGLHQQLAWFRRHFKLAALGCGAAAPSGQGDLVTAALHGTRGLEGAGAALQAAVERRVAAGAEEYAALFAALLRAQGAAVRLMVALSPSSLRPTEAAKQQRAALAAASQRFGAAAQRYAASGTTAGEAAADVQGTRLQGRGTALPCLLAANQRAALGRAPAAAAQVLSGRAAAQVDALREEASMPAGAAAAGGGEPGGAAATAVNGKLDCGAAAGAAGEAAGRGGGAHKPSRGAKTVQVPGHPHSSPPAATSVEHVAAAGVAVAAQHPDLGLVWVEVFCREVDEDGAESGDARWVHADPLTGWVGRERDVEANVPRERQPLAYVVALADGGAKDVTQRYTSSWLAAEKMRDEEWWRLTLAPLRQREEAARLASAANAGASPGGSALQAGPVAAKAAQRQQQRAAAAGRQEAKLAADREDAELAEREQRERATLPHTLEGFKAHQVYVLDRHIPKHQAIRPGAKRQGLHREEAYWLRSDLDDLHTVEKWRLQGREVLPEQLALPVKRLKKRGMGKAKGGAGSASAYLDLAASPSFTFSMGEEGEEEAGDSELPDPATHSSFYGRWQTRAWAPPPAKDGKVPRNAHGNVEVPPFSAVMPAGTVHLNHPYLATVCKKLGVDYAPALTGFEPRSGRSVPRIQGVVVCAEHAEAVMEAYAEMQREKEERERRKRQEEGEAGWRTLLRASLARVRVQQAYGDGADGAQAGSGAMADAAAALLLQEAPAPRGKQRGGKQAAPKRQMQAPRAAAAAADGGGSGSGIIDLAESNSDGLGSAAPAKQRQQQGKRKRGQAQQQHRQQQQHEAPVAAHLADVKTEEI</sequence>
<dbReference type="InterPro" id="IPR004583">
    <property type="entry name" value="DNA_repair_Rad4"/>
</dbReference>
<evidence type="ECO:0000256" key="1">
    <source>
        <dbReference type="SAM" id="Coils"/>
    </source>
</evidence>
<gene>
    <name evidence="5" type="ORF">C2E20_6911</name>
</gene>
<feature type="compositionally biased region" description="Low complexity" evidence="2">
    <location>
        <begin position="592"/>
        <end position="608"/>
    </location>
</feature>
<organism evidence="5 6">
    <name type="scientific">Micractinium conductrix</name>
    <dbReference type="NCBI Taxonomy" id="554055"/>
    <lineage>
        <taxon>Eukaryota</taxon>
        <taxon>Viridiplantae</taxon>
        <taxon>Chlorophyta</taxon>
        <taxon>core chlorophytes</taxon>
        <taxon>Trebouxiophyceae</taxon>
        <taxon>Chlorellales</taxon>
        <taxon>Chlorellaceae</taxon>
        <taxon>Chlorella clade</taxon>
        <taxon>Micractinium</taxon>
    </lineage>
</organism>
<dbReference type="InterPro" id="IPR042488">
    <property type="entry name" value="Rad4_BHD3_sf"/>
</dbReference>
<dbReference type="GO" id="GO:0006298">
    <property type="term" value="P:mismatch repair"/>
    <property type="evidence" value="ECO:0007669"/>
    <property type="project" value="TreeGrafter"/>
</dbReference>
<feature type="region of interest" description="Disordered" evidence="2">
    <location>
        <begin position="573"/>
        <end position="629"/>
    </location>
</feature>
<dbReference type="GO" id="GO:0003684">
    <property type="term" value="F:damaged DNA binding"/>
    <property type="evidence" value="ECO:0007669"/>
    <property type="project" value="InterPro"/>
</dbReference>
<keyword evidence="6" id="KW-1185">Reference proteome</keyword>
<evidence type="ECO:0000313" key="5">
    <source>
        <dbReference type="EMBL" id="PSC69590.1"/>
    </source>
</evidence>
<dbReference type="OrthoDB" id="300780at2759"/>
<dbReference type="GO" id="GO:0071942">
    <property type="term" value="C:XPC complex"/>
    <property type="evidence" value="ECO:0007669"/>
    <property type="project" value="TreeGrafter"/>
</dbReference>
<name>A0A2P6V689_9CHLO</name>
<dbReference type="InterPro" id="IPR018328">
    <property type="entry name" value="Rad4_beta-hairpin_dom3"/>
</dbReference>
<feature type="compositionally biased region" description="Low complexity" evidence="2">
    <location>
        <begin position="1"/>
        <end position="39"/>
    </location>
</feature>
<feature type="compositionally biased region" description="Low complexity" evidence="2">
    <location>
        <begin position="573"/>
        <end position="585"/>
    </location>
</feature>
<dbReference type="Proteomes" id="UP000239649">
    <property type="component" value="Unassembled WGS sequence"/>
</dbReference>
<feature type="compositionally biased region" description="Low complexity" evidence="2">
    <location>
        <begin position="931"/>
        <end position="949"/>
    </location>
</feature>
<comment type="caution">
    <text evidence="5">The sequence shown here is derived from an EMBL/GenBank/DDBJ whole genome shotgun (WGS) entry which is preliminary data.</text>
</comment>
<dbReference type="GO" id="GO:0000111">
    <property type="term" value="C:nucleotide-excision repair factor 2 complex"/>
    <property type="evidence" value="ECO:0007669"/>
    <property type="project" value="TreeGrafter"/>
</dbReference>
<feature type="compositionally biased region" description="Acidic residues" evidence="2">
    <location>
        <begin position="45"/>
        <end position="66"/>
    </location>
</feature>
<dbReference type="InterPro" id="IPR036985">
    <property type="entry name" value="Transglutaminase-like_sf"/>
</dbReference>
<feature type="coiled-coil region" evidence="1">
    <location>
        <begin position="843"/>
        <end position="874"/>
    </location>
</feature>
<dbReference type="EMBL" id="LHPF02000025">
    <property type="protein sequence ID" value="PSC69590.1"/>
    <property type="molecule type" value="Genomic_DNA"/>
</dbReference>
<feature type="region of interest" description="Disordered" evidence="2">
    <location>
        <begin position="417"/>
        <end position="450"/>
    </location>
</feature>
<dbReference type="Gene3D" id="3.90.260.10">
    <property type="entry name" value="Transglutaminase-like"/>
    <property type="match status" value="1"/>
</dbReference>
<keyword evidence="1" id="KW-0175">Coiled coil</keyword>
<protein>
    <submittedName>
        <fullName evidence="5">DNA repair complementing XP-C cells-like protein</fullName>
    </submittedName>
</protein>
<dbReference type="SMART" id="SM01032">
    <property type="entry name" value="BHD_3"/>
    <property type="match status" value="1"/>
</dbReference>
<evidence type="ECO:0000259" key="4">
    <source>
        <dbReference type="SMART" id="SM01032"/>
    </source>
</evidence>
<dbReference type="Gene3D" id="2.20.20.110">
    <property type="entry name" value="Rad4, beta-hairpin domain BHD1"/>
    <property type="match status" value="1"/>
</dbReference>
<dbReference type="Pfam" id="PF03835">
    <property type="entry name" value="Rad4"/>
    <property type="match status" value="1"/>
</dbReference>
<feature type="domain" description="Rad4 beta-hairpin" evidence="3">
    <location>
        <begin position="629"/>
        <end position="680"/>
    </location>
</feature>
<feature type="region of interest" description="Disordered" evidence="2">
    <location>
        <begin position="922"/>
        <end position="1015"/>
    </location>
</feature>
<dbReference type="GO" id="GO:0006289">
    <property type="term" value="P:nucleotide-excision repair"/>
    <property type="evidence" value="ECO:0007669"/>
    <property type="project" value="InterPro"/>
</dbReference>
<evidence type="ECO:0000259" key="3">
    <source>
        <dbReference type="SMART" id="SM01030"/>
    </source>
</evidence>
<dbReference type="SUPFAM" id="SSF54001">
    <property type="entry name" value="Cysteine proteinases"/>
    <property type="match status" value="1"/>
</dbReference>